<sequence length="319" mass="35923">MKPFNTGHEELVHDVAYDFYGRRIATCSSDTTVKVFDRNDSTGEWDISDSWKAHDASIIKVCWANPEFGKVLATCSHDSTIKIWEENIREKQNSGKRWKRVATITDHKGPIYDLAFSPSHCGLKLASISTDGQFKIHEALDPNAISSWTNIFETNTLSSAPSRQLQSSFCLSWGKSRFSKEYVVACALEQSYIYQRQENGKYTQTGQLPAHGSIIRDISWAPSIGRGYQLIATACKDGLVRIFKIEEPLTESGQLQVSLINQFDDHKGDVWRVSWNLTGTILSSAGDDGRVRLWKSTYNKEFQCVGIVSAEQKHDAIED</sequence>
<evidence type="ECO:0000256" key="7">
    <source>
        <dbReference type="ARBA" id="ARBA00022927"/>
    </source>
</evidence>
<keyword evidence="9" id="KW-0906">Nuclear pore complex</keyword>
<evidence type="ECO:0000256" key="4">
    <source>
        <dbReference type="ARBA" id="ARBA00022574"/>
    </source>
</evidence>
<dbReference type="InterPro" id="IPR015943">
    <property type="entry name" value="WD40/YVTN_repeat-like_dom_sf"/>
</dbReference>
<dbReference type="KEGG" id="yli:2907365"/>
<evidence type="ECO:0000313" key="15">
    <source>
        <dbReference type="Proteomes" id="UP000182444"/>
    </source>
</evidence>
<dbReference type="GO" id="GO:0034198">
    <property type="term" value="P:cellular response to amino acid starvation"/>
    <property type="evidence" value="ECO:0007669"/>
    <property type="project" value="TreeGrafter"/>
</dbReference>
<evidence type="ECO:0000256" key="3">
    <source>
        <dbReference type="ARBA" id="ARBA00022448"/>
    </source>
</evidence>
<dbReference type="GO" id="GO:0005198">
    <property type="term" value="F:structural molecule activity"/>
    <property type="evidence" value="ECO:0007669"/>
    <property type="project" value="InterPro"/>
</dbReference>
<dbReference type="InterPro" id="IPR001680">
    <property type="entry name" value="WD40_rpt"/>
</dbReference>
<dbReference type="Proteomes" id="UP000256601">
    <property type="component" value="Unassembled WGS sequence"/>
</dbReference>
<dbReference type="EMBL" id="CP017554">
    <property type="protein sequence ID" value="AOW01800.1"/>
    <property type="molecule type" value="Genomic_DNA"/>
</dbReference>
<dbReference type="PANTHER" id="PTHR11024:SF3">
    <property type="entry name" value="NUCLEOPORIN SEH1"/>
    <property type="match status" value="1"/>
</dbReference>
<dbReference type="eggNOG" id="KOG2445">
    <property type="taxonomic scope" value="Eukaryota"/>
</dbReference>
<evidence type="ECO:0000256" key="5">
    <source>
        <dbReference type="ARBA" id="ARBA00022737"/>
    </source>
</evidence>
<feature type="repeat" description="WD" evidence="12">
    <location>
        <begin position="51"/>
        <end position="85"/>
    </location>
</feature>
<dbReference type="GO" id="GO:0051028">
    <property type="term" value="P:mRNA transport"/>
    <property type="evidence" value="ECO:0007669"/>
    <property type="project" value="UniProtKB-KW"/>
</dbReference>
<keyword evidence="10" id="KW-0539">Nucleus</keyword>
<dbReference type="GO" id="GO:1904263">
    <property type="term" value="P:positive regulation of TORC1 signaling"/>
    <property type="evidence" value="ECO:0007669"/>
    <property type="project" value="EnsemblFungi"/>
</dbReference>
<evidence type="ECO:0000256" key="8">
    <source>
        <dbReference type="ARBA" id="ARBA00023010"/>
    </source>
</evidence>
<comment type="similarity">
    <text evidence="2">Belongs to the WD repeat SEC13 family.</text>
</comment>
<comment type="subcellular location">
    <subcellularLocation>
        <location evidence="11">Endomembrane system</location>
        <topology evidence="11">Peripheral membrane protein</topology>
        <orientation evidence="11">Cytoplasmic side</orientation>
    </subcellularLocation>
    <subcellularLocation>
        <location evidence="1">Nucleus</location>
        <location evidence="1">Nuclear pore complex</location>
    </subcellularLocation>
</comment>
<dbReference type="Pfam" id="PF00400">
    <property type="entry name" value="WD40"/>
    <property type="match status" value="5"/>
</dbReference>
<dbReference type="Gene3D" id="2.130.10.10">
    <property type="entry name" value="YVTN repeat-like/Quinoprotein amine dehydrogenase"/>
    <property type="match status" value="1"/>
</dbReference>
<dbReference type="FunFam" id="2.130.10.10:FF:000578">
    <property type="entry name" value="Nucleoporin seh1"/>
    <property type="match status" value="1"/>
</dbReference>
<evidence type="ECO:0000313" key="16">
    <source>
        <dbReference type="Proteomes" id="UP000256601"/>
    </source>
</evidence>
<reference evidence="14 16" key="2">
    <citation type="submission" date="2018-07" db="EMBL/GenBank/DDBJ databases">
        <title>Draft Genome Assemblies for Five Robust Yarrowia lipolytica Strains Exhibiting High Lipid Production and Pentose Sugar Utilization and Sugar Alcohol Secretion from Undetoxified Lignocellulosic Biomass Hydrolysates.</title>
        <authorList>
            <consortium name="DOE Joint Genome Institute"/>
            <person name="Walker C."/>
            <person name="Ryu S."/>
            <person name="Na H."/>
            <person name="Zane M."/>
            <person name="LaButti K."/>
            <person name="Lipzen A."/>
            <person name="Haridas S."/>
            <person name="Barry K."/>
            <person name="Grigoriev I.V."/>
            <person name="Quarterman J."/>
            <person name="Slininger P."/>
            <person name="Dien B."/>
            <person name="Trinh C.T."/>
        </authorList>
    </citation>
    <scope>NUCLEOTIDE SEQUENCE [LARGE SCALE GENOMIC DNA]</scope>
    <source>
        <strain evidence="14 16">YB392</strain>
    </source>
</reference>
<dbReference type="GO" id="GO:0035859">
    <property type="term" value="C:Seh1-associated complex"/>
    <property type="evidence" value="ECO:0007669"/>
    <property type="project" value="EnsemblFungi"/>
</dbReference>
<keyword evidence="3" id="KW-0813">Transport</keyword>
<keyword evidence="7" id="KW-0653">Protein transport</keyword>
<dbReference type="GeneID" id="2907365"/>
<dbReference type="GO" id="GO:0015031">
    <property type="term" value="P:protein transport"/>
    <property type="evidence" value="ECO:0007669"/>
    <property type="project" value="UniProtKB-KW"/>
</dbReference>
<feature type="repeat" description="WD" evidence="12">
    <location>
        <begin position="263"/>
        <end position="295"/>
    </location>
</feature>
<dbReference type="PROSITE" id="PS50082">
    <property type="entry name" value="WD_REPEATS_2"/>
    <property type="match status" value="3"/>
</dbReference>
<dbReference type="VEuPathDB" id="FungiDB:YALI0_B16610g"/>
<evidence type="ECO:0000313" key="14">
    <source>
        <dbReference type="EMBL" id="RDW28367.1"/>
    </source>
</evidence>
<reference evidence="13 15" key="1">
    <citation type="journal article" date="2016" name="PLoS ONE">
        <title>Sequence Assembly of Yarrowia lipolytica Strain W29/CLIB89 Shows Transposable Element Diversity.</title>
        <authorList>
            <person name="Magnan C."/>
            <person name="Yu J."/>
            <person name="Chang I."/>
            <person name="Jahn E."/>
            <person name="Kanomata Y."/>
            <person name="Wu J."/>
            <person name="Zeller M."/>
            <person name="Oakes M."/>
            <person name="Baldi P."/>
            <person name="Sandmeyer S."/>
        </authorList>
    </citation>
    <scope>NUCLEOTIDE SEQUENCE [LARGE SCALE GENOMIC DNA]</scope>
    <source>
        <strain evidence="13">CLIB89</strain>
        <strain evidence="15">CLIB89(W29)</strain>
    </source>
</reference>
<evidence type="ECO:0000256" key="2">
    <source>
        <dbReference type="ARBA" id="ARBA00010102"/>
    </source>
</evidence>
<protein>
    <submittedName>
        <fullName evidence="14">WD40-repeat-containing domain protein</fullName>
    </submittedName>
</protein>
<evidence type="ECO:0000256" key="11">
    <source>
        <dbReference type="ARBA" id="ARBA00029433"/>
    </source>
</evidence>
<dbReference type="AlphaFoldDB" id="A0A1D8N835"/>
<dbReference type="VEuPathDB" id="FungiDB:YALI1_B21628g"/>
<dbReference type="EMBL" id="KZ858953">
    <property type="protein sequence ID" value="RDW28367.1"/>
    <property type="molecule type" value="Genomic_DNA"/>
</dbReference>
<evidence type="ECO:0000256" key="9">
    <source>
        <dbReference type="ARBA" id="ARBA00023132"/>
    </source>
</evidence>
<dbReference type="InterPro" id="IPR036322">
    <property type="entry name" value="WD40_repeat_dom_sf"/>
</dbReference>
<dbReference type="InterPro" id="IPR037363">
    <property type="entry name" value="Sec13/Seh1_fam"/>
</dbReference>
<evidence type="ECO:0000256" key="6">
    <source>
        <dbReference type="ARBA" id="ARBA00022816"/>
    </source>
</evidence>
<proteinExistence type="inferred from homology"/>
<evidence type="ECO:0000256" key="10">
    <source>
        <dbReference type="ARBA" id="ARBA00023242"/>
    </source>
</evidence>
<dbReference type="PANTHER" id="PTHR11024">
    <property type="entry name" value="NUCLEAR PORE COMPLEX PROTEIN SEC13 / SEH1 FAMILY MEMBER"/>
    <property type="match status" value="1"/>
</dbReference>
<feature type="repeat" description="WD" evidence="12">
    <location>
        <begin position="5"/>
        <end position="37"/>
    </location>
</feature>
<evidence type="ECO:0000313" key="13">
    <source>
        <dbReference type="EMBL" id="AOW01800.1"/>
    </source>
</evidence>
<accession>A0A1D8N835</accession>
<evidence type="ECO:0000256" key="12">
    <source>
        <dbReference type="PROSITE-ProRule" id="PRU00221"/>
    </source>
</evidence>
<name>A0A1D8N835_YARLL</name>
<dbReference type="Proteomes" id="UP000182444">
    <property type="component" value="Chromosome 1B"/>
</dbReference>
<dbReference type="OrthoDB" id="5566198at2759"/>
<evidence type="ECO:0000256" key="1">
    <source>
        <dbReference type="ARBA" id="ARBA00004567"/>
    </source>
</evidence>
<dbReference type="OMA" id="NAPTRRW"/>
<dbReference type="PROSITE" id="PS50294">
    <property type="entry name" value="WD_REPEATS_REGION"/>
    <property type="match status" value="1"/>
</dbReference>
<gene>
    <name evidence="14" type="ORF">B0I71DRAFT_156840</name>
    <name evidence="13" type="ORF">YALI1_B21628g</name>
</gene>
<dbReference type="SUPFAM" id="SSF50978">
    <property type="entry name" value="WD40 repeat-like"/>
    <property type="match status" value="1"/>
</dbReference>
<keyword evidence="4 12" id="KW-0853">WD repeat</keyword>
<organism evidence="13 15">
    <name type="scientific">Yarrowia lipolytica</name>
    <name type="common">Candida lipolytica</name>
    <dbReference type="NCBI Taxonomy" id="4952"/>
    <lineage>
        <taxon>Eukaryota</taxon>
        <taxon>Fungi</taxon>
        <taxon>Dikarya</taxon>
        <taxon>Ascomycota</taxon>
        <taxon>Saccharomycotina</taxon>
        <taxon>Dipodascomycetes</taxon>
        <taxon>Dipodascales</taxon>
        <taxon>Dipodascales incertae sedis</taxon>
        <taxon>Yarrowia</taxon>
    </lineage>
</organism>
<keyword evidence="8" id="KW-0811">Translocation</keyword>
<keyword evidence="6" id="KW-0509">mRNA transport</keyword>
<dbReference type="RefSeq" id="XP_500981.1">
    <property type="nucleotide sequence ID" value="XM_500981.1"/>
</dbReference>
<dbReference type="SMART" id="SM00320">
    <property type="entry name" value="WD40"/>
    <property type="match status" value="5"/>
</dbReference>
<keyword evidence="5" id="KW-0677">Repeat</keyword>
<dbReference type="GO" id="GO:0031080">
    <property type="term" value="C:nuclear pore outer ring"/>
    <property type="evidence" value="ECO:0007669"/>
    <property type="project" value="EnsemblFungi"/>
</dbReference>